<evidence type="ECO:0000256" key="3">
    <source>
        <dbReference type="ARBA" id="ARBA00022448"/>
    </source>
</evidence>
<keyword evidence="5" id="KW-0677">Repeat</keyword>
<dbReference type="AlphaFoldDB" id="A0AAD9JF77"/>
<dbReference type="InterPro" id="IPR050567">
    <property type="entry name" value="Mitochondrial_Carrier"/>
</dbReference>
<dbReference type="GO" id="GO:0022857">
    <property type="term" value="F:transmembrane transporter activity"/>
    <property type="evidence" value="ECO:0007669"/>
    <property type="project" value="TreeGrafter"/>
</dbReference>
<evidence type="ECO:0000256" key="5">
    <source>
        <dbReference type="ARBA" id="ARBA00022737"/>
    </source>
</evidence>
<feature type="repeat" description="Solcar" evidence="9">
    <location>
        <begin position="299"/>
        <end position="395"/>
    </location>
</feature>
<dbReference type="InterPro" id="IPR023395">
    <property type="entry name" value="MCP_dom_sf"/>
</dbReference>
<keyword evidence="6 11" id="KW-1133">Transmembrane helix</keyword>
<keyword evidence="7" id="KW-0496">Mitochondrion</keyword>
<organism evidence="12 13">
    <name type="scientific">Paralvinella palmiformis</name>
    <dbReference type="NCBI Taxonomy" id="53620"/>
    <lineage>
        <taxon>Eukaryota</taxon>
        <taxon>Metazoa</taxon>
        <taxon>Spiralia</taxon>
        <taxon>Lophotrochozoa</taxon>
        <taxon>Annelida</taxon>
        <taxon>Polychaeta</taxon>
        <taxon>Sedentaria</taxon>
        <taxon>Canalipalpata</taxon>
        <taxon>Terebellida</taxon>
        <taxon>Terebelliformia</taxon>
        <taxon>Alvinellidae</taxon>
        <taxon>Paralvinella</taxon>
    </lineage>
</organism>
<name>A0AAD9JF77_9ANNE</name>
<evidence type="ECO:0000256" key="1">
    <source>
        <dbReference type="ARBA" id="ARBA00004225"/>
    </source>
</evidence>
<dbReference type="InterPro" id="IPR018108">
    <property type="entry name" value="MCP_transmembrane"/>
</dbReference>
<proteinExistence type="inferred from homology"/>
<feature type="transmembrane region" description="Helical" evidence="11">
    <location>
        <begin position="153"/>
        <end position="174"/>
    </location>
</feature>
<comment type="similarity">
    <text evidence="2 10">Belongs to the mitochondrial carrier (TC 2.A.29) family.</text>
</comment>
<comment type="caution">
    <text evidence="12">The sequence shown here is derived from an EMBL/GenBank/DDBJ whole genome shotgun (WGS) entry which is preliminary data.</text>
</comment>
<keyword evidence="8 9" id="KW-0472">Membrane</keyword>
<evidence type="ECO:0000256" key="8">
    <source>
        <dbReference type="ARBA" id="ARBA00023136"/>
    </source>
</evidence>
<evidence type="ECO:0000256" key="2">
    <source>
        <dbReference type="ARBA" id="ARBA00006375"/>
    </source>
</evidence>
<dbReference type="InterPro" id="IPR002067">
    <property type="entry name" value="MCP"/>
</dbReference>
<evidence type="ECO:0000256" key="4">
    <source>
        <dbReference type="ARBA" id="ARBA00022692"/>
    </source>
</evidence>
<dbReference type="PRINTS" id="PR00926">
    <property type="entry name" value="MITOCARRIER"/>
</dbReference>
<keyword evidence="4 9" id="KW-0812">Transmembrane</keyword>
<evidence type="ECO:0000256" key="6">
    <source>
        <dbReference type="ARBA" id="ARBA00022989"/>
    </source>
</evidence>
<dbReference type="SUPFAM" id="SSF103506">
    <property type="entry name" value="Mitochondrial carrier"/>
    <property type="match status" value="2"/>
</dbReference>
<gene>
    <name evidence="12" type="ORF">LSH36_341g04017</name>
</gene>
<dbReference type="GO" id="GO:0031966">
    <property type="term" value="C:mitochondrial membrane"/>
    <property type="evidence" value="ECO:0007669"/>
    <property type="project" value="UniProtKB-SubCell"/>
</dbReference>
<keyword evidence="3 10" id="KW-0813">Transport</keyword>
<dbReference type="Proteomes" id="UP001208570">
    <property type="component" value="Unassembled WGS sequence"/>
</dbReference>
<evidence type="ECO:0000256" key="9">
    <source>
        <dbReference type="PROSITE-ProRule" id="PRU00282"/>
    </source>
</evidence>
<feature type="transmembrane region" description="Helical" evidence="11">
    <location>
        <begin position="70"/>
        <end position="91"/>
    </location>
</feature>
<comment type="subcellular location">
    <subcellularLocation>
        <location evidence="1">Mitochondrion membrane</location>
        <topology evidence="1">Multi-pass membrane protein</topology>
    </subcellularLocation>
</comment>
<dbReference type="Gene3D" id="1.50.40.10">
    <property type="entry name" value="Mitochondrial carrier domain"/>
    <property type="match status" value="2"/>
</dbReference>
<dbReference type="PROSITE" id="PS50920">
    <property type="entry name" value="SOLCAR"/>
    <property type="match status" value="5"/>
</dbReference>
<evidence type="ECO:0000256" key="11">
    <source>
        <dbReference type="SAM" id="Phobius"/>
    </source>
</evidence>
<feature type="repeat" description="Solcar" evidence="9">
    <location>
        <begin position="192"/>
        <end position="279"/>
    </location>
</feature>
<feature type="repeat" description="Solcar" evidence="9">
    <location>
        <begin position="405"/>
        <end position="491"/>
    </location>
</feature>
<feature type="transmembrane region" description="Helical" evidence="11">
    <location>
        <begin position="406"/>
        <end position="425"/>
    </location>
</feature>
<feature type="transmembrane region" description="Helical" evidence="11">
    <location>
        <begin position="464"/>
        <end position="486"/>
    </location>
</feature>
<feature type="repeat" description="Solcar" evidence="9">
    <location>
        <begin position="100"/>
        <end position="182"/>
    </location>
</feature>
<dbReference type="EMBL" id="JAODUP010000341">
    <property type="protein sequence ID" value="KAK2152043.1"/>
    <property type="molecule type" value="Genomic_DNA"/>
</dbReference>
<evidence type="ECO:0000256" key="7">
    <source>
        <dbReference type="ARBA" id="ARBA00023128"/>
    </source>
</evidence>
<dbReference type="PANTHER" id="PTHR45624:SF10">
    <property type="entry name" value="SLC (SOLUTE CARRIER) HOMOLOG"/>
    <property type="match status" value="1"/>
</dbReference>
<keyword evidence="13" id="KW-1185">Reference proteome</keyword>
<dbReference type="PANTHER" id="PTHR45624">
    <property type="entry name" value="MITOCHONDRIAL BASIC AMINO ACIDS TRANSPORTER-RELATED"/>
    <property type="match status" value="1"/>
</dbReference>
<reference evidence="12" key="1">
    <citation type="journal article" date="2023" name="Mol. Biol. Evol.">
        <title>Third-Generation Sequencing Reveals the Adaptive Role of the Epigenome in Three Deep-Sea Polychaetes.</title>
        <authorList>
            <person name="Perez M."/>
            <person name="Aroh O."/>
            <person name="Sun Y."/>
            <person name="Lan Y."/>
            <person name="Juniper S.K."/>
            <person name="Young C.R."/>
            <person name="Angers B."/>
            <person name="Qian P.Y."/>
        </authorList>
    </citation>
    <scope>NUCLEOTIDE SEQUENCE</scope>
    <source>
        <strain evidence="12">P08H-3</strain>
    </source>
</reference>
<feature type="repeat" description="Solcar" evidence="9">
    <location>
        <begin position="4"/>
        <end position="90"/>
    </location>
</feature>
<protein>
    <submittedName>
        <fullName evidence="12">Uncharacterized protein</fullName>
    </submittedName>
</protein>
<evidence type="ECO:0000313" key="13">
    <source>
        <dbReference type="Proteomes" id="UP001208570"/>
    </source>
</evidence>
<feature type="transmembrane region" description="Helical" evidence="11">
    <location>
        <begin position="194"/>
        <end position="213"/>
    </location>
</feature>
<dbReference type="Pfam" id="PF00153">
    <property type="entry name" value="Mito_carr"/>
    <property type="match status" value="5"/>
</dbReference>
<evidence type="ECO:0000313" key="12">
    <source>
        <dbReference type="EMBL" id="KAK2152043.1"/>
    </source>
</evidence>
<sequence>MVQHDIINDYIAGAIGGAAGLVVGHPFDTTKVQLQTRQTSIPFKNSWEAIKTIYQSGLTKGFFRGLAFPLASYGIVNSVFFGVYGNTLCYIKGPDKRREATYTEMYLAGCSGGFFQLFVACPVDKVKVVLQSQIRSKEAQCIRWLHQKYGFRGLYHGFGAMLLRDVPTYGLYMLIYEVLFVRIKDMDTTDDNGIIAGLVAGGVAGVVTWTCALPMDVVKSVVQADLDRSSYQNLLHCVRFVYSTRGVRGFFAGAAGLIVGHPFDTTKVQLQTRQTSVPFKNSWEAIKSIQHSGHNTRDATLSEVFLAGCCGGVFQLFVACPVDVVKVVLQSQIKTTGGAVHPGQGQYFSGPLQCFLTLYRTGGIHRCYRGFWIQAMRDLPASGTYFCTYNLLYAQMMHNNLTDRHGIFANLMAGGIAGVISWSIIVPLDVVKSQIQADYMGFMYQNPLASARAVYIQSGIRGFYSGWLMICIRAFPVNATTFLIYAKSVSLLNDLW</sequence>
<accession>A0AAD9JF77</accession>
<evidence type="ECO:0000256" key="10">
    <source>
        <dbReference type="RuleBase" id="RU000488"/>
    </source>
</evidence>